<name>A0A6J2XSJ6_SITOR</name>
<dbReference type="RefSeq" id="XP_030754483.1">
    <property type="nucleotide sequence ID" value="XM_030898623.1"/>
</dbReference>
<dbReference type="GeneID" id="115881211"/>
<dbReference type="InterPro" id="IPR000477">
    <property type="entry name" value="RT_dom"/>
</dbReference>
<dbReference type="Gene3D" id="3.30.420.10">
    <property type="entry name" value="Ribonuclease H-like superfamily/Ribonuclease H"/>
    <property type="match status" value="1"/>
</dbReference>
<dbReference type="InterPro" id="IPR036397">
    <property type="entry name" value="RNaseH_sf"/>
</dbReference>
<dbReference type="KEGG" id="soy:115881211"/>
<accession>A0A6J2XSJ6</accession>
<reference evidence="4" key="1">
    <citation type="submission" date="2025-08" db="UniProtKB">
        <authorList>
            <consortium name="RefSeq"/>
        </authorList>
    </citation>
    <scope>IDENTIFICATION</scope>
</reference>
<dbReference type="GO" id="GO:0071897">
    <property type="term" value="P:DNA biosynthetic process"/>
    <property type="evidence" value="ECO:0007669"/>
    <property type="project" value="UniProtKB-ARBA"/>
</dbReference>
<dbReference type="CDD" id="cd01650">
    <property type="entry name" value="RT_nLTR_like"/>
    <property type="match status" value="1"/>
</dbReference>
<evidence type="ECO:0000259" key="1">
    <source>
        <dbReference type="PROSITE" id="PS50878"/>
    </source>
</evidence>
<proteinExistence type="predicted"/>
<dbReference type="PROSITE" id="PS50879">
    <property type="entry name" value="RNASE_H_1"/>
    <property type="match status" value="1"/>
</dbReference>
<feature type="domain" description="RNase H type-1" evidence="2">
    <location>
        <begin position="552"/>
        <end position="662"/>
    </location>
</feature>
<dbReference type="InterPro" id="IPR012337">
    <property type="entry name" value="RNaseH-like_sf"/>
</dbReference>
<organism evidence="3 4">
    <name type="scientific">Sitophilus oryzae</name>
    <name type="common">Rice weevil</name>
    <name type="synonym">Curculio oryzae</name>
    <dbReference type="NCBI Taxonomy" id="7048"/>
    <lineage>
        <taxon>Eukaryota</taxon>
        <taxon>Metazoa</taxon>
        <taxon>Ecdysozoa</taxon>
        <taxon>Arthropoda</taxon>
        <taxon>Hexapoda</taxon>
        <taxon>Insecta</taxon>
        <taxon>Pterygota</taxon>
        <taxon>Neoptera</taxon>
        <taxon>Endopterygota</taxon>
        <taxon>Coleoptera</taxon>
        <taxon>Polyphaga</taxon>
        <taxon>Cucujiformia</taxon>
        <taxon>Curculionidae</taxon>
        <taxon>Dryophthorinae</taxon>
        <taxon>Sitophilus</taxon>
    </lineage>
</organism>
<dbReference type="Pfam" id="PF00075">
    <property type="entry name" value="RNase_H"/>
    <property type="match status" value="1"/>
</dbReference>
<dbReference type="SUPFAM" id="SSF53098">
    <property type="entry name" value="Ribonuclease H-like"/>
    <property type="match status" value="1"/>
</dbReference>
<dbReference type="InterPro" id="IPR002156">
    <property type="entry name" value="RNaseH_domain"/>
</dbReference>
<evidence type="ECO:0000313" key="3">
    <source>
        <dbReference type="Proteomes" id="UP000504635"/>
    </source>
</evidence>
<dbReference type="GO" id="GO:0003676">
    <property type="term" value="F:nucleic acid binding"/>
    <property type="evidence" value="ECO:0007669"/>
    <property type="project" value="InterPro"/>
</dbReference>
<sequence length="821" mass="94281">MRMATIDIDPYFELLPTVGNSQISPFSIQEMRNAWQDKRMSAPGLDDIAYPMYKNLPTDARNSIINIYNKCLFEGIVPDSWKKYNIINILKPNKNPLLAESYRPIMLSSCGCKILEIMIKNRLEWTLENRLTFYNEQCGFRKGRGIYDNIAYLTTYIFEAFLSSQSVIAVFLDIKAAYDNVNIYKLYDKLEQLHIPRELNNLIHRLIKNRLIYSRKIDGTFLEPVLATRGLPQGSPLSTILFNIYILQIFKLDLNTVKIIGYADDLVIFVKGSNIVEMSNKINSALETINVFLTKNDLSLSLNKCEAMWFTKGKRKSLPPIIQLESQSLGFKSHVKYLGVILQENLKWEKHVENIISKATKALNVLRAVCRVWWGADPITILIAFNALVRSQLDFGSIFLKPISKLSLSKLDRVFFEGLRICLGCMKSTPRAALLAEASMLDLDSRRKILATNFVGKVITLENHSLIKLLFQTRGKILTLPTYTNRNKIPYLIAALGEFQPYYNKLYKSANFPCFEVDFDILNNPIKIFDCYIKKSDFSIVQDFKSVTEKIKSTHVFIYTDASKRDSLSICKAETIAIHDAVIFAIQKHINKAVIFSDSKSAIQKINKYLLKAKADYCTLRTKRIISLANVNGFDIRLSWIPGHANIQGNSEADLLANIGKDLNVPKSMLLDSVDICNVIKDKIFNEFKEKWIVNIKNQQYQYFKSQVTFPTKKWFSGLPFMDRRHITTVIRMRTGHCCTKKHLHKIKAIEDPRCECGTVEDLNHIFFECPINFIPTMDLYGKFINMKFDAPITIFSIFQKPNEGLVNLILSFLNINKIKL</sequence>
<dbReference type="GO" id="GO:0004523">
    <property type="term" value="F:RNA-DNA hybrid ribonuclease activity"/>
    <property type="evidence" value="ECO:0007669"/>
    <property type="project" value="InterPro"/>
</dbReference>
<feature type="domain" description="Reverse transcriptase" evidence="1">
    <location>
        <begin position="70"/>
        <end position="342"/>
    </location>
</feature>
<dbReference type="InterPro" id="IPR052560">
    <property type="entry name" value="RdDP_mobile_element"/>
</dbReference>
<dbReference type="OrthoDB" id="6775891at2759"/>
<dbReference type="Proteomes" id="UP000504635">
    <property type="component" value="Unplaced"/>
</dbReference>
<dbReference type="CDD" id="cd09276">
    <property type="entry name" value="Rnase_HI_RT_non_LTR"/>
    <property type="match status" value="1"/>
</dbReference>
<evidence type="ECO:0000313" key="4">
    <source>
        <dbReference type="RefSeq" id="XP_030754483.1"/>
    </source>
</evidence>
<dbReference type="PROSITE" id="PS50878">
    <property type="entry name" value="RT_POL"/>
    <property type="match status" value="1"/>
</dbReference>
<dbReference type="PANTHER" id="PTHR36688:SF1">
    <property type="entry name" value="ENDONUCLEASE_EXONUCLEASE_PHOSPHATASE DOMAIN-CONTAINING PROTEIN"/>
    <property type="match status" value="1"/>
</dbReference>
<dbReference type="SUPFAM" id="SSF56672">
    <property type="entry name" value="DNA/RNA polymerases"/>
    <property type="match status" value="1"/>
</dbReference>
<dbReference type="PANTHER" id="PTHR36688">
    <property type="entry name" value="ENDO/EXONUCLEASE/PHOSPHATASE DOMAIN-CONTAINING PROTEIN"/>
    <property type="match status" value="1"/>
</dbReference>
<protein>
    <submittedName>
        <fullName evidence="4">Uncharacterized protein LOC115881211</fullName>
    </submittedName>
</protein>
<gene>
    <name evidence="4" type="primary">LOC115881211</name>
</gene>
<dbReference type="InterPro" id="IPR043502">
    <property type="entry name" value="DNA/RNA_pol_sf"/>
</dbReference>
<dbReference type="GO" id="GO:0042575">
    <property type="term" value="C:DNA polymerase complex"/>
    <property type="evidence" value="ECO:0007669"/>
    <property type="project" value="UniProtKB-ARBA"/>
</dbReference>
<keyword evidence="3" id="KW-1185">Reference proteome</keyword>
<dbReference type="InParanoid" id="A0A6J2XSJ6"/>
<dbReference type="AlphaFoldDB" id="A0A6J2XSJ6"/>
<evidence type="ECO:0000259" key="2">
    <source>
        <dbReference type="PROSITE" id="PS50879"/>
    </source>
</evidence>
<dbReference type="Pfam" id="PF00078">
    <property type="entry name" value="RVT_1"/>
    <property type="match status" value="1"/>
</dbReference>